<name>A0A4Z2GG29_9TELE</name>
<accession>A0A4Z2GG29</accession>
<reference evidence="1 2" key="1">
    <citation type="submission" date="2019-03" db="EMBL/GenBank/DDBJ databases">
        <title>First draft genome of Liparis tanakae, snailfish: a comprehensive survey of snailfish specific genes.</title>
        <authorList>
            <person name="Kim W."/>
            <person name="Song I."/>
            <person name="Jeong J.-H."/>
            <person name="Kim D."/>
            <person name="Kim S."/>
            <person name="Ryu S."/>
            <person name="Song J.Y."/>
            <person name="Lee S.K."/>
        </authorList>
    </citation>
    <scope>NUCLEOTIDE SEQUENCE [LARGE SCALE GENOMIC DNA]</scope>
    <source>
        <tissue evidence="1">Muscle</tissue>
    </source>
</reference>
<evidence type="ECO:0000313" key="1">
    <source>
        <dbReference type="EMBL" id="TNN51622.1"/>
    </source>
</evidence>
<dbReference type="EMBL" id="SRLO01000576">
    <property type="protein sequence ID" value="TNN51622.1"/>
    <property type="molecule type" value="Genomic_DNA"/>
</dbReference>
<comment type="caution">
    <text evidence="1">The sequence shown here is derived from an EMBL/GenBank/DDBJ whole genome shotgun (WGS) entry which is preliminary data.</text>
</comment>
<gene>
    <name evidence="1" type="ORF">EYF80_038198</name>
</gene>
<sequence length="146" mass="16353">MGYKQRWLTSNGVQREAGRLKMRNISEEEEAGCSCSLTILSSSPPLLSLPYILPAEGKELNPKIFTCVSLSSRLAATSTLLPRVRYLLKWNSFSSSVSCLVVKLVRITLCCPGIPNSDRTAVEREVDEWMMAKKKKHDRHGAEAWP</sequence>
<evidence type="ECO:0000313" key="2">
    <source>
        <dbReference type="Proteomes" id="UP000314294"/>
    </source>
</evidence>
<dbReference type="Proteomes" id="UP000314294">
    <property type="component" value="Unassembled WGS sequence"/>
</dbReference>
<dbReference type="AlphaFoldDB" id="A0A4Z2GG29"/>
<organism evidence="1 2">
    <name type="scientific">Liparis tanakae</name>
    <name type="common">Tanaka's snailfish</name>
    <dbReference type="NCBI Taxonomy" id="230148"/>
    <lineage>
        <taxon>Eukaryota</taxon>
        <taxon>Metazoa</taxon>
        <taxon>Chordata</taxon>
        <taxon>Craniata</taxon>
        <taxon>Vertebrata</taxon>
        <taxon>Euteleostomi</taxon>
        <taxon>Actinopterygii</taxon>
        <taxon>Neopterygii</taxon>
        <taxon>Teleostei</taxon>
        <taxon>Neoteleostei</taxon>
        <taxon>Acanthomorphata</taxon>
        <taxon>Eupercaria</taxon>
        <taxon>Perciformes</taxon>
        <taxon>Cottioidei</taxon>
        <taxon>Cottales</taxon>
        <taxon>Liparidae</taxon>
        <taxon>Liparis</taxon>
    </lineage>
</organism>
<proteinExistence type="predicted"/>
<protein>
    <submittedName>
        <fullName evidence="1">Uncharacterized protein</fullName>
    </submittedName>
</protein>
<keyword evidence="2" id="KW-1185">Reference proteome</keyword>